<dbReference type="Gene3D" id="3.40.190.10">
    <property type="entry name" value="Periplasmic binding protein-like II"/>
    <property type="match status" value="2"/>
</dbReference>
<dbReference type="Proteomes" id="UP001550535">
    <property type="component" value="Unassembled WGS sequence"/>
</dbReference>
<dbReference type="Pfam" id="PF09084">
    <property type="entry name" value="NMT1"/>
    <property type="match status" value="1"/>
</dbReference>
<evidence type="ECO:0000259" key="1">
    <source>
        <dbReference type="Pfam" id="PF09084"/>
    </source>
</evidence>
<dbReference type="InterPro" id="IPR015168">
    <property type="entry name" value="SsuA/THI5"/>
</dbReference>
<dbReference type="SUPFAM" id="SSF53850">
    <property type="entry name" value="Periplasmic binding protein-like II"/>
    <property type="match status" value="1"/>
</dbReference>
<dbReference type="PANTHER" id="PTHR30024:SF2">
    <property type="entry name" value="ABC TRANSPORTER SUBSTRATE-BINDING PROTEIN"/>
    <property type="match status" value="1"/>
</dbReference>
<dbReference type="PROSITE" id="PS51257">
    <property type="entry name" value="PROKAR_LIPOPROTEIN"/>
    <property type="match status" value="1"/>
</dbReference>
<organism evidence="2 3">
    <name type="scientific">Nocardia niwae</name>
    <dbReference type="NCBI Taxonomy" id="626084"/>
    <lineage>
        <taxon>Bacteria</taxon>
        <taxon>Bacillati</taxon>
        <taxon>Actinomycetota</taxon>
        <taxon>Actinomycetes</taxon>
        <taxon>Mycobacteriales</taxon>
        <taxon>Nocardiaceae</taxon>
        <taxon>Nocardia</taxon>
    </lineage>
</organism>
<proteinExistence type="predicted"/>
<dbReference type="PANTHER" id="PTHR30024">
    <property type="entry name" value="ALIPHATIC SULFONATES-BINDING PROTEIN-RELATED"/>
    <property type="match status" value="1"/>
</dbReference>
<protein>
    <submittedName>
        <fullName evidence="2">ABC transporter substrate-binding protein</fullName>
    </submittedName>
</protein>
<dbReference type="EMBL" id="JBEYBR010000028">
    <property type="protein sequence ID" value="MEU2122754.1"/>
    <property type="molecule type" value="Genomic_DNA"/>
</dbReference>
<evidence type="ECO:0000313" key="3">
    <source>
        <dbReference type="Proteomes" id="UP001550535"/>
    </source>
</evidence>
<sequence length="341" mass="37022">MSVRARSRFLVGAIVATTVAMLLTACGGGEVRKSGGVPVLRYQGWAAQVVIPELAEDLGFFDGKIELEWQGNTISGPQDIQSAATGQVDFGGAFGGAVAKLAQGGAPITAVVNYYGSDEKTFTGFYVPENSPIRTPKDLLDKKIGVNTLGGQSEADIHTALKKIGLTDQQIKSVQLVVLPPPNTEDAVRRGQVDVAALSGQFQQRAIANGGLRPVFTDYEEFGPFNGGQYVFRNDFIAENPESVRAFVDGVAKAIEWQKTTPRDQVIAKFTEIIEKRKRSGEDASSVKYWLSVGVPATNGVIVDADFLRWEDWLRDTGAITGSFEPSKFYTNKYNPYAKER</sequence>
<reference evidence="2 3" key="1">
    <citation type="submission" date="2024-06" db="EMBL/GenBank/DDBJ databases">
        <title>The Natural Products Discovery Center: Release of the First 8490 Sequenced Strains for Exploring Actinobacteria Biosynthetic Diversity.</title>
        <authorList>
            <person name="Kalkreuter E."/>
            <person name="Kautsar S.A."/>
            <person name="Yang D."/>
            <person name="Bader C.D."/>
            <person name="Teijaro C.N."/>
            <person name="Fluegel L."/>
            <person name="Davis C.M."/>
            <person name="Simpson J.R."/>
            <person name="Lauterbach L."/>
            <person name="Steele A.D."/>
            <person name="Gui C."/>
            <person name="Meng S."/>
            <person name="Li G."/>
            <person name="Viehrig K."/>
            <person name="Ye F."/>
            <person name="Su P."/>
            <person name="Kiefer A.F."/>
            <person name="Nichols A."/>
            <person name="Cepeda A.J."/>
            <person name="Yan W."/>
            <person name="Fan B."/>
            <person name="Jiang Y."/>
            <person name="Adhikari A."/>
            <person name="Zheng C.-J."/>
            <person name="Schuster L."/>
            <person name="Cowan T.M."/>
            <person name="Smanski M.J."/>
            <person name="Chevrette M.G."/>
            <person name="De Carvalho L.P.S."/>
            <person name="Shen B."/>
        </authorList>
    </citation>
    <scope>NUCLEOTIDE SEQUENCE [LARGE SCALE GENOMIC DNA]</scope>
    <source>
        <strain evidence="2 3">NPDC019434</strain>
    </source>
</reference>
<dbReference type="RefSeq" id="WP_063022782.1">
    <property type="nucleotide sequence ID" value="NZ_JBEYBM010000019.1"/>
</dbReference>
<keyword evidence="3" id="KW-1185">Reference proteome</keyword>
<comment type="caution">
    <text evidence="2">The sequence shown here is derived from an EMBL/GenBank/DDBJ whole genome shotgun (WGS) entry which is preliminary data.</text>
</comment>
<feature type="domain" description="SsuA/THI5-like" evidence="1">
    <location>
        <begin position="55"/>
        <end position="263"/>
    </location>
</feature>
<name>A0ABV2XA25_9NOCA</name>
<gene>
    <name evidence="2" type="ORF">ABZ507_13145</name>
</gene>
<accession>A0ABV2XA25</accession>
<evidence type="ECO:0000313" key="2">
    <source>
        <dbReference type="EMBL" id="MEU2122754.1"/>
    </source>
</evidence>